<comment type="caution">
    <text evidence="2">The sequence shown here is derived from an EMBL/GenBank/DDBJ whole genome shotgun (WGS) entry which is preliminary data.</text>
</comment>
<dbReference type="PANTHER" id="PTHR45033:SF3">
    <property type="entry name" value="DEHYDROGENASE, PUTATIVE (AFU_ORTHOLOGUE AFUA_2G13270)-RELATED"/>
    <property type="match status" value="1"/>
</dbReference>
<gene>
    <name evidence="2" type="ORF">NKR23_g10384</name>
</gene>
<evidence type="ECO:0000259" key="1">
    <source>
        <dbReference type="SMART" id="SM00829"/>
    </source>
</evidence>
<dbReference type="InterPro" id="IPR013149">
    <property type="entry name" value="ADH-like_C"/>
</dbReference>
<dbReference type="InterPro" id="IPR052711">
    <property type="entry name" value="Zinc_ADH-like"/>
</dbReference>
<evidence type="ECO:0000313" key="2">
    <source>
        <dbReference type="EMBL" id="KAJ9134016.1"/>
    </source>
</evidence>
<name>A0AA38R4I0_9PEZI</name>
<sequence length="475" mass="50372">MDAANLHPTVKTLLQAINNKDSSAFASAFAANAVLVDESFSYTSSKAIRDFAADSLVRPNAQVLQILESVPLDADGLTHLKVLMDGDYAEEYGITEPFPLWLHISLQTAPSAANEQKISRLRIDIYAPGTPMMRAVWAAAGKTREDDPLAALRCDVLPVPDPPDETWVRIKMLASSLNHHDVFTLRGIVVAGGTYPLTLGNEGVGVLDDGTEVLVYPVMSPATSSPSGPTPAADEYDITLDPERHVFGERTQGLMSEYAVIPRANLVPKPAGMPTRTAAVMGVAWLTAYRMLFARSGLRRGQTMLVQGAAGGVATALVQLGAAAGMRVWATGRTEAKRALAGRLGASRVFAPGEEVPAGEAAAVFNLSGGATFEEALRVVRNGGTVVCCAIHGGAEVKMRVMDLFMRGITVTGSYMGTREEFESLLEFVARHGIEPVVDSVVGLDGVGKAVERMVAGDVKGKIVVSIAEDAVNKE</sequence>
<dbReference type="Gene3D" id="3.90.180.10">
    <property type="entry name" value="Medium-chain alcohol dehydrogenases, catalytic domain"/>
    <property type="match status" value="1"/>
</dbReference>
<evidence type="ECO:0000313" key="3">
    <source>
        <dbReference type="Proteomes" id="UP001174694"/>
    </source>
</evidence>
<dbReference type="InterPro" id="IPR020843">
    <property type="entry name" value="ER"/>
</dbReference>
<dbReference type="Proteomes" id="UP001174694">
    <property type="component" value="Unassembled WGS sequence"/>
</dbReference>
<organism evidence="2 3">
    <name type="scientific">Pleurostoma richardsiae</name>
    <dbReference type="NCBI Taxonomy" id="41990"/>
    <lineage>
        <taxon>Eukaryota</taxon>
        <taxon>Fungi</taxon>
        <taxon>Dikarya</taxon>
        <taxon>Ascomycota</taxon>
        <taxon>Pezizomycotina</taxon>
        <taxon>Sordariomycetes</taxon>
        <taxon>Sordariomycetidae</taxon>
        <taxon>Calosphaeriales</taxon>
        <taxon>Pleurostomataceae</taxon>
        <taxon>Pleurostoma</taxon>
    </lineage>
</organism>
<dbReference type="InterPro" id="IPR013154">
    <property type="entry name" value="ADH-like_N"/>
</dbReference>
<proteinExistence type="predicted"/>
<dbReference type="SUPFAM" id="SSF50129">
    <property type="entry name" value="GroES-like"/>
    <property type="match status" value="1"/>
</dbReference>
<dbReference type="Pfam" id="PF08240">
    <property type="entry name" value="ADH_N"/>
    <property type="match status" value="1"/>
</dbReference>
<keyword evidence="3" id="KW-1185">Reference proteome</keyword>
<dbReference type="InterPro" id="IPR036291">
    <property type="entry name" value="NAD(P)-bd_dom_sf"/>
</dbReference>
<reference evidence="2" key="1">
    <citation type="submission" date="2022-07" db="EMBL/GenBank/DDBJ databases">
        <title>Fungi with potential for degradation of polypropylene.</title>
        <authorList>
            <person name="Gostincar C."/>
        </authorList>
    </citation>
    <scope>NUCLEOTIDE SEQUENCE</scope>
    <source>
        <strain evidence="2">EXF-13308</strain>
    </source>
</reference>
<dbReference type="AlphaFoldDB" id="A0AA38R4I0"/>
<dbReference type="Gene3D" id="3.10.450.50">
    <property type="match status" value="1"/>
</dbReference>
<dbReference type="Pfam" id="PF00107">
    <property type="entry name" value="ADH_zinc_N"/>
    <property type="match status" value="1"/>
</dbReference>
<feature type="domain" description="Enoyl reductase (ER)" evidence="1">
    <location>
        <begin position="147"/>
        <end position="465"/>
    </location>
</feature>
<accession>A0AA38R4I0</accession>
<dbReference type="SMART" id="SM00829">
    <property type="entry name" value="PKS_ER"/>
    <property type="match status" value="1"/>
</dbReference>
<dbReference type="PANTHER" id="PTHR45033">
    <property type="match status" value="1"/>
</dbReference>
<dbReference type="EMBL" id="JANBVO010000046">
    <property type="protein sequence ID" value="KAJ9134016.1"/>
    <property type="molecule type" value="Genomic_DNA"/>
</dbReference>
<protein>
    <submittedName>
        <fullName evidence="2">NAD(P)-binding protein</fullName>
    </submittedName>
</protein>
<dbReference type="SUPFAM" id="SSF51735">
    <property type="entry name" value="NAD(P)-binding Rossmann-fold domains"/>
    <property type="match status" value="1"/>
</dbReference>
<dbReference type="InterPro" id="IPR011032">
    <property type="entry name" value="GroES-like_sf"/>
</dbReference>
<dbReference type="GO" id="GO:0016491">
    <property type="term" value="F:oxidoreductase activity"/>
    <property type="evidence" value="ECO:0007669"/>
    <property type="project" value="InterPro"/>
</dbReference>